<evidence type="ECO:0000256" key="1">
    <source>
        <dbReference type="ARBA" id="ARBA00008710"/>
    </source>
</evidence>
<dbReference type="PANTHER" id="PTHR39428">
    <property type="entry name" value="F420H(2)-DEPENDENT QUINONE REDUCTASE RV1261C"/>
    <property type="match status" value="1"/>
</dbReference>
<protein>
    <submittedName>
        <fullName evidence="3">Nitroreductase family deazaflavin-dependent oxidoreductase</fullName>
    </submittedName>
</protein>
<gene>
    <name evidence="3" type="ORF">H7J73_05255</name>
</gene>
<dbReference type="Pfam" id="PF04075">
    <property type="entry name" value="F420H2_quin_red"/>
    <property type="match status" value="1"/>
</dbReference>
<dbReference type="NCBIfam" id="TIGR00026">
    <property type="entry name" value="hi_GC_TIGR00026"/>
    <property type="match status" value="1"/>
</dbReference>
<evidence type="ECO:0000313" key="4">
    <source>
        <dbReference type="Proteomes" id="UP001526201"/>
    </source>
</evidence>
<proteinExistence type="inferred from homology"/>
<keyword evidence="4" id="KW-1185">Reference proteome</keyword>
<comment type="catalytic activity">
    <reaction evidence="2">
        <text>oxidized coenzyme F420-(gamma-L-Glu)(n) + a quinol + H(+) = reduced coenzyme F420-(gamma-L-Glu)(n) + a quinone</text>
        <dbReference type="Rhea" id="RHEA:39663"/>
        <dbReference type="Rhea" id="RHEA-COMP:12939"/>
        <dbReference type="Rhea" id="RHEA-COMP:14378"/>
        <dbReference type="ChEBI" id="CHEBI:15378"/>
        <dbReference type="ChEBI" id="CHEBI:24646"/>
        <dbReference type="ChEBI" id="CHEBI:132124"/>
        <dbReference type="ChEBI" id="CHEBI:133980"/>
        <dbReference type="ChEBI" id="CHEBI:139511"/>
    </reaction>
</comment>
<organism evidence="3 4">
    <name type="scientific">Mycolicibacterium komossense</name>
    <dbReference type="NCBI Taxonomy" id="1779"/>
    <lineage>
        <taxon>Bacteria</taxon>
        <taxon>Bacillati</taxon>
        <taxon>Actinomycetota</taxon>
        <taxon>Actinomycetes</taxon>
        <taxon>Mycobacteriales</taxon>
        <taxon>Mycobacteriaceae</taxon>
        <taxon>Mycolicibacterium</taxon>
    </lineage>
</organism>
<dbReference type="EMBL" id="JACKTY010000014">
    <property type="protein sequence ID" value="MCV7225439.1"/>
    <property type="molecule type" value="Genomic_DNA"/>
</dbReference>
<dbReference type="InterPro" id="IPR004378">
    <property type="entry name" value="F420H2_quin_Rdtase"/>
</dbReference>
<dbReference type="Proteomes" id="UP001526201">
    <property type="component" value="Unassembled WGS sequence"/>
</dbReference>
<dbReference type="InterPro" id="IPR012349">
    <property type="entry name" value="Split_barrel_FMN-bd"/>
</dbReference>
<comment type="caution">
    <text evidence="3">The sequence shown here is derived from an EMBL/GenBank/DDBJ whole genome shotgun (WGS) entry which is preliminary data.</text>
</comment>
<dbReference type="PANTHER" id="PTHR39428:SF1">
    <property type="entry name" value="F420H(2)-DEPENDENT QUINONE REDUCTASE RV1261C"/>
    <property type="match status" value="1"/>
</dbReference>
<evidence type="ECO:0000313" key="3">
    <source>
        <dbReference type="EMBL" id="MCV7225439.1"/>
    </source>
</evidence>
<name>A0ABT3C7L1_9MYCO</name>
<reference evidence="3 4" key="1">
    <citation type="journal article" date="2022" name="BMC Genomics">
        <title>Comparative genome analysis of mycobacteria focusing on tRNA and non-coding RNA.</title>
        <authorList>
            <person name="Behra P.R.K."/>
            <person name="Pettersson B.M.F."/>
            <person name="Ramesh M."/>
            <person name="Das S."/>
            <person name="Dasgupta S."/>
            <person name="Kirsebom L.A."/>
        </authorList>
    </citation>
    <scope>NUCLEOTIDE SEQUENCE [LARGE SCALE GENOMIC DNA]</scope>
    <source>
        <strain evidence="3 4">DSM 44078</strain>
    </source>
</reference>
<comment type="similarity">
    <text evidence="1">Belongs to the F420H(2)-dependent quinone reductase family.</text>
</comment>
<accession>A0ABT3C7L1</accession>
<dbReference type="Gene3D" id="2.30.110.10">
    <property type="entry name" value="Electron Transport, Fmn-binding Protein, Chain A"/>
    <property type="match status" value="1"/>
</dbReference>
<evidence type="ECO:0000256" key="2">
    <source>
        <dbReference type="ARBA" id="ARBA00049106"/>
    </source>
</evidence>
<sequence>MKFASTPAGSRFIRALVPWDRRVMAATNGKYTLFGPTSLPGMLLTTTGRRSGQPRRSALSFLRDGDRLLVLGSNFGQERHPAWSSNLLANPDALAAIGGEEVPVTATLLTGDDRERGLQRFCEYPMYRAYVTRTSRELRIFALSRR</sequence>